<evidence type="ECO:0000259" key="5">
    <source>
        <dbReference type="Pfam" id="PF08100"/>
    </source>
</evidence>
<protein>
    <submittedName>
        <fullName evidence="6">S-adenosyl-L-methionine-dependent methyltransferase</fullName>
    </submittedName>
</protein>
<dbReference type="AlphaFoldDB" id="A0AAD6VMM1"/>
<evidence type="ECO:0000313" key="7">
    <source>
        <dbReference type="Proteomes" id="UP001219525"/>
    </source>
</evidence>
<evidence type="ECO:0000256" key="1">
    <source>
        <dbReference type="ARBA" id="ARBA00022603"/>
    </source>
</evidence>
<dbReference type="GO" id="GO:0032259">
    <property type="term" value="P:methylation"/>
    <property type="evidence" value="ECO:0007669"/>
    <property type="project" value="UniProtKB-KW"/>
</dbReference>
<feature type="domain" description="O-methyltransferase dimerisation" evidence="5">
    <location>
        <begin position="86"/>
        <end position="161"/>
    </location>
</feature>
<dbReference type="Pfam" id="PF08100">
    <property type="entry name" value="Dimerisation"/>
    <property type="match status" value="1"/>
</dbReference>
<evidence type="ECO:0000256" key="3">
    <source>
        <dbReference type="ARBA" id="ARBA00022691"/>
    </source>
</evidence>
<dbReference type="PANTHER" id="PTHR43712">
    <property type="entry name" value="PUTATIVE (AFU_ORTHOLOGUE AFUA_4G14580)-RELATED"/>
    <property type="match status" value="1"/>
</dbReference>
<dbReference type="PROSITE" id="PS51683">
    <property type="entry name" value="SAM_OMT_II"/>
    <property type="match status" value="1"/>
</dbReference>
<dbReference type="Proteomes" id="UP001219525">
    <property type="component" value="Unassembled WGS sequence"/>
</dbReference>
<evidence type="ECO:0000256" key="2">
    <source>
        <dbReference type="ARBA" id="ARBA00022679"/>
    </source>
</evidence>
<feature type="domain" description="O-methyltransferase C-terminal" evidence="4">
    <location>
        <begin position="201"/>
        <end position="372"/>
    </location>
</feature>
<dbReference type="EMBL" id="JARJCW010000019">
    <property type="protein sequence ID" value="KAJ7214521.1"/>
    <property type="molecule type" value="Genomic_DNA"/>
</dbReference>
<comment type="caution">
    <text evidence="6">The sequence shown here is derived from an EMBL/GenBank/DDBJ whole genome shotgun (WGS) entry which is preliminary data.</text>
</comment>
<dbReference type="InterPro" id="IPR036388">
    <property type="entry name" value="WH-like_DNA-bd_sf"/>
</dbReference>
<sequence length="446" mass="48973">MKPESGLDEIVALADLISRTVEDVVAEYAAAGVSMPSLASTTPGPFDTPESVPPKLAKATRILDAACAQLSFSVGNPGHVITNKCYGFQEPACMLVVTDAKIADLLLNKPNGVHIDELSRKTGIDAGKLGRVLRLLSTKHCFAEIKPDVFANNRLSMKLLSTDPVSSLAGHITDEPGKACTALSETLNDPETTASMLPQKSAFRRAHGCTIFEFYGSVRSFRRFNQAMIGWGDVTGKGMLPKVYPWGSLPADTIVCDVGGGNGHATVDLLNAFPHLKIIVQDLPPVVEEGRQIFQKNTEMSSTLKQHVQYIPFDFFKESPVKGCDVYYIRHVLHDWPAEECKKILDNIRKVVKPSSRVFIHEFVLQHISHDSGLEGKFEKAPEPLLPNFGVGRVRPYAQDINMMVCLNSQERTLPGFIQLGALSGFEFVKLWDLGEVDLIEFKPKA</sequence>
<evidence type="ECO:0000313" key="6">
    <source>
        <dbReference type="EMBL" id="KAJ7214521.1"/>
    </source>
</evidence>
<dbReference type="SUPFAM" id="SSF53335">
    <property type="entry name" value="S-adenosyl-L-methionine-dependent methyltransferases"/>
    <property type="match status" value="1"/>
</dbReference>
<accession>A0AAD6VMM1</accession>
<keyword evidence="7" id="KW-1185">Reference proteome</keyword>
<organism evidence="6 7">
    <name type="scientific">Mycena pura</name>
    <dbReference type="NCBI Taxonomy" id="153505"/>
    <lineage>
        <taxon>Eukaryota</taxon>
        <taxon>Fungi</taxon>
        <taxon>Dikarya</taxon>
        <taxon>Basidiomycota</taxon>
        <taxon>Agaricomycotina</taxon>
        <taxon>Agaricomycetes</taxon>
        <taxon>Agaricomycetidae</taxon>
        <taxon>Agaricales</taxon>
        <taxon>Marasmiineae</taxon>
        <taxon>Mycenaceae</taxon>
        <taxon>Mycena</taxon>
    </lineage>
</organism>
<dbReference type="InterPro" id="IPR029063">
    <property type="entry name" value="SAM-dependent_MTases_sf"/>
</dbReference>
<dbReference type="InterPro" id="IPR001077">
    <property type="entry name" value="COMT_C"/>
</dbReference>
<dbReference type="GO" id="GO:0008171">
    <property type="term" value="F:O-methyltransferase activity"/>
    <property type="evidence" value="ECO:0007669"/>
    <property type="project" value="InterPro"/>
</dbReference>
<gene>
    <name evidence="6" type="ORF">GGX14DRAFT_360211</name>
</gene>
<keyword evidence="2" id="KW-0808">Transferase</keyword>
<keyword evidence="1 6" id="KW-0489">Methyltransferase</keyword>
<dbReference type="Gene3D" id="3.40.50.150">
    <property type="entry name" value="Vaccinia Virus protein VP39"/>
    <property type="match status" value="1"/>
</dbReference>
<dbReference type="InterPro" id="IPR016461">
    <property type="entry name" value="COMT-like"/>
</dbReference>
<name>A0AAD6VMM1_9AGAR</name>
<reference evidence="6" key="1">
    <citation type="submission" date="2023-03" db="EMBL/GenBank/DDBJ databases">
        <title>Massive genome expansion in bonnet fungi (Mycena s.s.) driven by repeated elements and novel gene families across ecological guilds.</title>
        <authorList>
            <consortium name="Lawrence Berkeley National Laboratory"/>
            <person name="Harder C.B."/>
            <person name="Miyauchi S."/>
            <person name="Viragh M."/>
            <person name="Kuo A."/>
            <person name="Thoen E."/>
            <person name="Andreopoulos B."/>
            <person name="Lu D."/>
            <person name="Skrede I."/>
            <person name="Drula E."/>
            <person name="Henrissat B."/>
            <person name="Morin E."/>
            <person name="Kohler A."/>
            <person name="Barry K."/>
            <person name="LaButti K."/>
            <person name="Morin E."/>
            <person name="Salamov A."/>
            <person name="Lipzen A."/>
            <person name="Mereny Z."/>
            <person name="Hegedus B."/>
            <person name="Baldrian P."/>
            <person name="Stursova M."/>
            <person name="Weitz H."/>
            <person name="Taylor A."/>
            <person name="Grigoriev I.V."/>
            <person name="Nagy L.G."/>
            <person name="Martin F."/>
            <person name="Kauserud H."/>
        </authorList>
    </citation>
    <scope>NUCLEOTIDE SEQUENCE</scope>
    <source>
        <strain evidence="6">9144</strain>
    </source>
</reference>
<dbReference type="Gene3D" id="1.10.10.10">
    <property type="entry name" value="Winged helix-like DNA-binding domain superfamily/Winged helix DNA-binding domain"/>
    <property type="match status" value="1"/>
</dbReference>
<dbReference type="InterPro" id="IPR036390">
    <property type="entry name" value="WH_DNA-bd_sf"/>
</dbReference>
<dbReference type="InterPro" id="IPR012967">
    <property type="entry name" value="COMT_dimerisation"/>
</dbReference>
<evidence type="ECO:0000259" key="4">
    <source>
        <dbReference type="Pfam" id="PF00891"/>
    </source>
</evidence>
<keyword evidence="3" id="KW-0949">S-adenosyl-L-methionine</keyword>
<dbReference type="PANTHER" id="PTHR43712:SF2">
    <property type="entry name" value="O-METHYLTRANSFERASE CICE"/>
    <property type="match status" value="1"/>
</dbReference>
<proteinExistence type="predicted"/>
<dbReference type="SUPFAM" id="SSF46785">
    <property type="entry name" value="Winged helix' DNA-binding domain"/>
    <property type="match status" value="1"/>
</dbReference>
<dbReference type="Pfam" id="PF00891">
    <property type="entry name" value="Methyltransf_2"/>
    <property type="match status" value="1"/>
</dbReference>